<dbReference type="OrthoDB" id="9815788at2"/>
<comment type="caution">
    <text evidence="1">The sequence shown here is derived from an EMBL/GenBank/DDBJ whole genome shotgun (WGS) entry which is preliminary data.</text>
</comment>
<dbReference type="RefSeq" id="WP_123229019.1">
    <property type="nucleotide sequence ID" value="NZ_RJSE01000008.1"/>
</dbReference>
<keyword evidence="2" id="KW-1185">Reference proteome</keyword>
<gene>
    <name evidence="1" type="ORF">EFK50_18290</name>
</gene>
<dbReference type="Proteomes" id="UP000267128">
    <property type="component" value="Unassembled WGS sequence"/>
</dbReference>
<sequence length="140" mass="13687">MPVTRVMVGFADATRILDAAVAEAGRQGVEVAVVVMDPAGRTVLAGRMDGCSQLCLDAATGKAYTAAGLGVPTSAWELRAGAEPAFAGSMSAVPGFTVLGGGEPILLDGVLIGAVGVSGGTSEQDVRIAVAGLEGQAGSA</sequence>
<name>A0A3N0CD11_9ACTN</name>
<dbReference type="Pfam" id="PF03928">
    <property type="entry name" value="HbpS-like"/>
    <property type="match status" value="1"/>
</dbReference>
<evidence type="ECO:0000313" key="1">
    <source>
        <dbReference type="EMBL" id="RNL61308.1"/>
    </source>
</evidence>
<accession>A0A3N0CD11</accession>
<dbReference type="InterPro" id="IPR052517">
    <property type="entry name" value="GlcG_carb_metab_protein"/>
</dbReference>
<dbReference type="PANTHER" id="PTHR34309:SF1">
    <property type="entry name" value="PROTEIN GLCG"/>
    <property type="match status" value="1"/>
</dbReference>
<dbReference type="SUPFAM" id="SSF143744">
    <property type="entry name" value="GlcG-like"/>
    <property type="match status" value="1"/>
</dbReference>
<dbReference type="AlphaFoldDB" id="A0A3N0CD11"/>
<reference evidence="1 2" key="1">
    <citation type="submission" date="2018-11" db="EMBL/GenBank/DDBJ databases">
        <authorList>
            <person name="Li F."/>
        </authorList>
    </citation>
    <scope>NUCLEOTIDE SEQUENCE [LARGE SCALE GENOMIC DNA]</scope>
    <source>
        <strain evidence="1 2">Gsoil 097</strain>
    </source>
</reference>
<dbReference type="InterPro" id="IPR005624">
    <property type="entry name" value="PduO/GlcC-like"/>
</dbReference>
<organism evidence="1 2">
    <name type="scientific">Nocardioides marmoriginsengisoli</name>
    <dbReference type="NCBI Taxonomy" id="661483"/>
    <lineage>
        <taxon>Bacteria</taxon>
        <taxon>Bacillati</taxon>
        <taxon>Actinomycetota</taxon>
        <taxon>Actinomycetes</taxon>
        <taxon>Propionibacteriales</taxon>
        <taxon>Nocardioidaceae</taxon>
        <taxon>Nocardioides</taxon>
    </lineage>
</organism>
<protein>
    <submittedName>
        <fullName evidence="1">Heme-binding protein</fullName>
    </submittedName>
</protein>
<evidence type="ECO:0000313" key="2">
    <source>
        <dbReference type="Proteomes" id="UP000267128"/>
    </source>
</evidence>
<dbReference type="InterPro" id="IPR038084">
    <property type="entry name" value="PduO/GlcC-like_sf"/>
</dbReference>
<dbReference type="EMBL" id="RJSE01000008">
    <property type="protein sequence ID" value="RNL61308.1"/>
    <property type="molecule type" value="Genomic_DNA"/>
</dbReference>
<dbReference type="Gene3D" id="3.30.450.150">
    <property type="entry name" value="Haem-degrading domain"/>
    <property type="match status" value="1"/>
</dbReference>
<dbReference type="PANTHER" id="PTHR34309">
    <property type="entry name" value="SLR1406 PROTEIN"/>
    <property type="match status" value="1"/>
</dbReference>
<proteinExistence type="predicted"/>